<sequence>MFISRVAPHLSLLCALQTPGQSLSESLLPVFPTRCSSLNVKPAADNTQPPQHWSQSWKSSSSLVIHQCPHIRAGSSCTTPSPSSVSSALEDTTVLPPHLHCKNVLEIRRWKMNRHKKLLFLRRRVLDGGRKKKQKHFEKDLQRIWMIFNKQSKVSERLKSTD</sequence>
<dbReference type="Ensembl" id="ENSOKIT00005010740.1">
    <property type="protein sequence ID" value="ENSOKIP00005010092.1"/>
    <property type="gene ID" value="ENSOKIG00005004493.1"/>
</dbReference>
<organism evidence="1 2">
    <name type="scientific">Oncorhynchus kisutch</name>
    <name type="common">Coho salmon</name>
    <name type="synonym">Salmo kisutch</name>
    <dbReference type="NCBI Taxonomy" id="8019"/>
    <lineage>
        <taxon>Eukaryota</taxon>
        <taxon>Metazoa</taxon>
        <taxon>Chordata</taxon>
        <taxon>Craniata</taxon>
        <taxon>Vertebrata</taxon>
        <taxon>Euteleostomi</taxon>
        <taxon>Actinopterygii</taxon>
        <taxon>Neopterygii</taxon>
        <taxon>Teleostei</taxon>
        <taxon>Protacanthopterygii</taxon>
        <taxon>Salmoniformes</taxon>
        <taxon>Salmonidae</taxon>
        <taxon>Salmoninae</taxon>
        <taxon>Oncorhynchus</taxon>
    </lineage>
</organism>
<dbReference type="GeneTree" id="ENSGT01030000236101"/>
<evidence type="ECO:0008006" key="3">
    <source>
        <dbReference type="Google" id="ProtNLM"/>
    </source>
</evidence>
<evidence type="ECO:0000313" key="1">
    <source>
        <dbReference type="Ensembl" id="ENSOKIP00005010092.1"/>
    </source>
</evidence>
<proteinExistence type="predicted"/>
<name>A0A8C7F321_ONCKI</name>
<accession>A0A8C7F321</accession>
<evidence type="ECO:0000313" key="2">
    <source>
        <dbReference type="Proteomes" id="UP000694557"/>
    </source>
</evidence>
<keyword evidence="2" id="KW-1185">Reference proteome</keyword>
<reference evidence="1" key="2">
    <citation type="submission" date="2025-09" db="UniProtKB">
        <authorList>
            <consortium name="Ensembl"/>
        </authorList>
    </citation>
    <scope>IDENTIFICATION</scope>
</reference>
<reference evidence="1" key="1">
    <citation type="submission" date="2025-08" db="UniProtKB">
        <authorList>
            <consortium name="Ensembl"/>
        </authorList>
    </citation>
    <scope>IDENTIFICATION</scope>
</reference>
<protein>
    <recommendedName>
        <fullName evidence="3">Mitochondrial mRNA-processing protein COX24 C-terminal domain-containing protein</fullName>
    </recommendedName>
</protein>
<dbReference type="Proteomes" id="UP000694557">
    <property type="component" value="Unassembled WGS sequence"/>
</dbReference>
<dbReference type="AlphaFoldDB" id="A0A8C7F321"/>